<reference evidence="1 2" key="1">
    <citation type="journal article" date="2015" name="Genome Biol. Evol.">
        <title>Comparative Genomics of a Bacterivorous Green Alga Reveals Evolutionary Causalities and Consequences of Phago-Mixotrophic Mode of Nutrition.</title>
        <authorList>
            <person name="Burns J.A."/>
            <person name="Paasch A."/>
            <person name="Narechania A."/>
            <person name="Kim E."/>
        </authorList>
    </citation>
    <scope>NUCLEOTIDE SEQUENCE [LARGE SCALE GENOMIC DNA]</scope>
    <source>
        <strain evidence="1 2">PLY_AMNH</strain>
    </source>
</reference>
<organism evidence="1 2">
    <name type="scientific">Cymbomonas tetramitiformis</name>
    <dbReference type="NCBI Taxonomy" id="36881"/>
    <lineage>
        <taxon>Eukaryota</taxon>
        <taxon>Viridiplantae</taxon>
        <taxon>Chlorophyta</taxon>
        <taxon>Pyramimonadophyceae</taxon>
        <taxon>Pyramimonadales</taxon>
        <taxon>Pyramimonadaceae</taxon>
        <taxon>Cymbomonas</taxon>
    </lineage>
</organism>
<sequence>MEWAAPKGSRVWVKVLEIRDDEKIQGGKRISCSMKLVSQEGGADLDKDGKLAKRGFQQGRALSLVQTSDTFHLQFLHQPPEESHLLALGLDHFWGRSCGARVLAIIQEDC</sequence>
<protein>
    <submittedName>
        <fullName evidence="1">Uncharacterized protein</fullName>
    </submittedName>
</protein>
<evidence type="ECO:0000313" key="1">
    <source>
        <dbReference type="EMBL" id="KAK3250151.1"/>
    </source>
</evidence>
<evidence type="ECO:0000313" key="2">
    <source>
        <dbReference type="Proteomes" id="UP001190700"/>
    </source>
</evidence>
<name>A0AAE0C802_9CHLO</name>
<dbReference type="AlphaFoldDB" id="A0AAE0C802"/>
<dbReference type="EMBL" id="LGRX02026880">
    <property type="protein sequence ID" value="KAK3250151.1"/>
    <property type="molecule type" value="Genomic_DNA"/>
</dbReference>
<gene>
    <name evidence="1" type="ORF">CYMTET_40460</name>
</gene>
<keyword evidence="2" id="KW-1185">Reference proteome</keyword>
<comment type="caution">
    <text evidence="1">The sequence shown here is derived from an EMBL/GenBank/DDBJ whole genome shotgun (WGS) entry which is preliminary data.</text>
</comment>
<proteinExistence type="predicted"/>
<accession>A0AAE0C802</accession>
<dbReference type="Proteomes" id="UP001190700">
    <property type="component" value="Unassembled WGS sequence"/>
</dbReference>